<proteinExistence type="inferred from homology"/>
<feature type="transmembrane region" description="Helical" evidence="9">
    <location>
        <begin position="12"/>
        <end position="34"/>
    </location>
</feature>
<geneLocation type="mitochondrion" evidence="11"/>
<reference evidence="11" key="1">
    <citation type="submission" date="2015-08" db="EMBL/GenBank/DDBJ databases">
        <title>Onchocerca volvulus complete mitochondrion genome.</title>
        <authorList>
            <person name="Encinas F."/>
            <person name="Vicente A.C.P."/>
            <person name="Marin M.A."/>
        </authorList>
    </citation>
    <scope>NUCLEOTIDE SEQUENCE</scope>
</reference>
<keyword evidence="6 9" id="KW-1133">Transmembrane helix</keyword>
<dbReference type="GO" id="GO:0005739">
    <property type="term" value="C:mitochondrion"/>
    <property type="evidence" value="ECO:0007669"/>
    <property type="project" value="TreeGrafter"/>
</dbReference>
<dbReference type="InterPro" id="IPR033945">
    <property type="entry name" value="Cyt_c_oxase_su3_dom"/>
</dbReference>
<evidence type="ECO:0000313" key="11">
    <source>
        <dbReference type="EMBL" id="ALG63677.1"/>
    </source>
</evidence>
<evidence type="ECO:0000256" key="7">
    <source>
        <dbReference type="ARBA" id="ARBA00023136"/>
    </source>
</evidence>
<dbReference type="Gene3D" id="1.20.120.80">
    <property type="entry name" value="Cytochrome c oxidase, subunit III, four-helix bundle"/>
    <property type="match status" value="1"/>
</dbReference>
<organism evidence="11">
    <name type="scientific">Onchocerca volvulus</name>
    <dbReference type="NCBI Taxonomy" id="6282"/>
    <lineage>
        <taxon>Eukaryota</taxon>
        <taxon>Metazoa</taxon>
        <taxon>Ecdysozoa</taxon>
        <taxon>Nematoda</taxon>
        <taxon>Chromadorea</taxon>
        <taxon>Rhabditida</taxon>
        <taxon>Spirurina</taxon>
        <taxon>Spiruromorpha</taxon>
        <taxon>Filarioidea</taxon>
        <taxon>Onchocercidae</taxon>
        <taxon>Onchocerca</taxon>
    </lineage>
</organism>
<feature type="transmembrane region" description="Helical" evidence="9">
    <location>
        <begin position="40"/>
        <end position="62"/>
    </location>
</feature>
<dbReference type="PANTHER" id="PTHR11403">
    <property type="entry name" value="CYTOCHROME C OXIDASE SUBUNIT III"/>
    <property type="match status" value="1"/>
</dbReference>
<dbReference type="PROSITE" id="PS50253">
    <property type="entry name" value="COX3"/>
    <property type="match status" value="1"/>
</dbReference>
<evidence type="ECO:0000256" key="5">
    <source>
        <dbReference type="ARBA" id="ARBA00022967"/>
    </source>
</evidence>
<evidence type="ECO:0000256" key="1">
    <source>
        <dbReference type="ARBA" id="ARBA00004141"/>
    </source>
</evidence>
<sequence>MLLKFRKYHKMEYSYYPLMVGVGILGFDVSLVLFMGMGMFYSIFICFLYLVYVFFLWIKDVILEDISGQYSFYDYRMFNQGFRLFLFSELTLFVSIFWTFLDTALCPLTWLSGVWSPLGILSPNYLGLNGMASLFLMMNSQFLKYSRRYLCLNSSKCEEFLLVCIFIGVGFLCFQFYEYNNNSFVMSDSAYGSIFYMGTGLHGLHVFVGVCFLIVNFFRVKLFNFNWYHIQAYDMSIDYWRFLEWMWGVMFCLLYVWGS</sequence>
<feature type="transmembrane region" description="Helical" evidence="9">
    <location>
        <begin position="121"/>
        <end position="139"/>
    </location>
</feature>
<protein>
    <recommendedName>
        <fullName evidence="3 8">Cytochrome c oxidase subunit 3</fullName>
    </recommendedName>
</protein>
<dbReference type="InterPro" id="IPR024791">
    <property type="entry name" value="Cyt_c/ubiquinol_Oxase_su3"/>
</dbReference>
<dbReference type="CDD" id="cd01665">
    <property type="entry name" value="Cyt_c_Oxidase_III"/>
    <property type="match status" value="1"/>
</dbReference>
<keyword evidence="8 11" id="KW-0496">Mitochondrion</keyword>
<dbReference type="Pfam" id="PF00510">
    <property type="entry name" value="COX3"/>
    <property type="match status" value="1"/>
</dbReference>
<comment type="similarity">
    <text evidence="2 8">Belongs to the cytochrome c oxidase subunit 3 family.</text>
</comment>
<dbReference type="InterPro" id="IPR000298">
    <property type="entry name" value="Cyt_c_oxidase-like_su3"/>
</dbReference>
<dbReference type="AlphaFoldDB" id="A0A0N9LTT4"/>
<evidence type="ECO:0000259" key="10">
    <source>
        <dbReference type="PROSITE" id="PS50253"/>
    </source>
</evidence>
<evidence type="ECO:0000256" key="8">
    <source>
        <dbReference type="RuleBase" id="RU003375"/>
    </source>
</evidence>
<keyword evidence="5" id="KW-1278">Translocase</keyword>
<evidence type="ECO:0000256" key="6">
    <source>
        <dbReference type="ARBA" id="ARBA00022989"/>
    </source>
</evidence>
<dbReference type="PANTHER" id="PTHR11403:SF7">
    <property type="entry name" value="CYTOCHROME C OXIDASE SUBUNIT 3"/>
    <property type="match status" value="1"/>
</dbReference>
<feature type="transmembrane region" description="Helical" evidence="9">
    <location>
        <begin position="197"/>
        <end position="218"/>
    </location>
</feature>
<evidence type="ECO:0000256" key="3">
    <source>
        <dbReference type="ARBA" id="ARBA00015944"/>
    </source>
</evidence>
<dbReference type="InterPro" id="IPR035973">
    <property type="entry name" value="Cyt_c_oxidase_su3-like_sf"/>
</dbReference>
<dbReference type="GO" id="GO:0004129">
    <property type="term" value="F:cytochrome-c oxidase activity"/>
    <property type="evidence" value="ECO:0007669"/>
    <property type="project" value="InterPro"/>
</dbReference>
<evidence type="ECO:0000256" key="4">
    <source>
        <dbReference type="ARBA" id="ARBA00022692"/>
    </source>
</evidence>
<dbReference type="Gene3D" id="1.10.287.70">
    <property type="match status" value="1"/>
</dbReference>
<evidence type="ECO:0000256" key="9">
    <source>
        <dbReference type="SAM" id="Phobius"/>
    </source>
</evidence>
<evidence type="ECO:0000256" key="2">
    <source>
        <dbReference type="ARBA" id="ARBA00010581"/>
    </source>
</evidence>
<feature type="transmembrane region" description="Helical" evidence="9">
    <location>
        <begin position="160"/>
        <end position="177"/>
    </location>
</feature>
<keyword evidence="4 8" id="KW-0812">Transmembrane</keyword>
<dbReference type="GO" id="GO:0006123">
    <property type="term" value="P:mitochondrial electron transport, cytochrome c to oxygen"/>
    <property type="evidence" value="ECO:0007669"/>
    <property type="project" value="TreeGrafter"/>
</dbReference>
<dbReference type="SUPFAM" id="SSF81452">
    <property type="entry name" value="Cytochrome c oxidase subunit III-like"/>
    <property type="match status" value="1"/>
</dbReference>
<dbReference type="EMBL" id="KT599912">
    <property type="protein sequence ID" value="ALG63677.1"/>
    <property type="molecule type" value="Genomic_DNA"/>
</dbReference>
<accession>A0A0N9LTT4</accession>
<comment type="subcellular location">
    <subcellularLocation>
        <location evidence="1">Membrane</location>
        <topology evidence="1">Multi-pass membrane protein</topology>
    </subcellularLocation>
</comment>
<gene>
    <name evidence="11" type="primary">COX3</name>
</gene>
<dbReference type="GO" id="GO:0016020">
    <property type="term" value="C:membrane"/>
    <property type="evidence" value="ECO:0007669"/>
    <property type="project" value="UniProtKB-SubCell"/>
</dbReference>
<feature type="transmembrane region" description="Helical" evidence="9">
    <location>
        <begin position="82"/>
        <end position="101"/>
    </location>
</feature>
<name>A0A0N9LTT4_ONCVO</name>
<feature type="transmembrane region" description="Helical" evidence="9">
    <location>
        <begin position="239"/>
        <end position="258"/>
    </location>
</feature>
<keyword evidence="7 9" id="KW-0472">Membrane</keyword>
<feature type="domain" description="Heme-copper oxidase subunit III family profile" evidence="10">
    <location>
        <begin position="4"/>
        <end position="259"/>
    </location>
</feature>
<dbReference type="InterPro" id="IPR013833">
    <property type="entry name" value="Cyt_c_oxidase_su3_a-hlx"/>
</dbReference>
<comment type="function">
    <text evidence="8">Component of the cytochrome c oxidase, the last enzyme in the mitochondrial electron transport chain which drives oxidative phosphorylation. The respiratory chain contains 3 multisubunit complexes succinate dehydrogenase (complex II, CII), ubiquinol-cytochrome c oxidoreductase (cytochrome b-c1 complex, complex III, CIII) and cytochrome c oxidase (complex IV, CIV), that cooperate to transfer electrons derived from NADH and succinate to molecular oxygen, creating an electrochemical gradient over the inner membrane that drives transmembrane transport and the ATP synthase. Cytochrome c oxidase is the component of the respiratory chain that catalyzes the reduction of oxygen to water. Electrons originating from reduced cytochrome c in the intermembrane space (IMS) are transferred via the dinuclear copper A center (CU(A)) of subunit 2 and heme A of subunit 1 to the active site in subunit 1, a binuclear center (BNC) formed by heme A3 and copper B (CU(B)). The BNC reduces molecular oxygen to 2 water molecules using 4 electrons from cytochrome c in the IMS and 4 protons from the mitochondrial matrix.</text>
</comment>